<sequence>MTERNMTDATTRALQECLSLARDNGHAQAEPLHLALVLFSTDDSSLGARLCYRVDGSSGTTGTNPIDVHSIRRSLQRLLLKKPSQSPSPTEANFSSNLSQLITRAGNAAKSNGDALIALDHLLIALYDADKEVKNALVDNGLPKKLAVKTLEEMRGGRKVTSASAEESYEALEKYGVDLVKAAEEGKLDPVIGRDEEVRRIIQILCRRTKNNPVLIGEPGVGKTAVVEGLAQRILNGDVPEGLKDIALRTLDMGSLVAGAKYRGEFEERLKAVLDECKAAEGRIVLFVDEVHLVLGAGKTDGAMDAANLLKPMLARGELRMIGATTLEEYRQHIEKDAAFERRFQQVRVSEPSVEATISILRGLTDKYEAHHGVRISDAALITAAKLSDRYITNRFLPDKAIDLVDEAAATRRVQLDSRPEKIDVLERKILQLQIEATALSREKDKASKDRKKSVQEEISNLQEELAPLKDKWESDRGRADEIKNAKEKLASLEHKAAAAERNGDYEKAADLKYGAIPDLTRHIESIIKKEDERKAKLLDNPDAESMVSEVVTPTHITEIISRWTGIPVSKLSQTDRSRLLKLDERLKDRVIGQDHAIKEVVDCILRSRAGLARENQPTGSFLFLGSSGVGKTELSKALFSELYDGDERHLIRIDMSEYTEPHSVSRLVGAPPGYVGHDEGGQLTEAVRRKPYTVVLFDEVEKAHPRVLTLLLQVLDEGRLTDSKGRTVDFTNAVIILTSNLGAHALMALSEESDEDEKKTAHAAVMHAVRNHFAPEFLNRLSAIVMFNSLGKRQLEKICHKAMRGVKRRLASQCIKVVLESSGAQCILDASYDSHYGARPVERYLEQTIVTKLSKMLISGELVSGSIVHIEAVPIDETVDEEFVDLGPNNKKLRTKLNYRISRGHSFTEDDLKKEIGGVHDE</sequence>
<dbReference type="Gene3D" id="1.10.8.60">
    <property type="match status" value="1"/>
</dbReference>
<evidence type="ECO:0000256" key="4">
    <source>
        <dbReference type="ARBA" id="ARBA00022840"/>
    </source>
</evidence>
<dbReference type="InterPro" id="IPR019489">
    <property type="entry name" value="Clp_ATPase_C"/>
</dbReference>
<keyword evidence="3" id="KW-0547">Nucleotide-binding</keyword>
<dbReference type="Proteomes" id="UP001054902">
    <property type="component" value="Unassembled WGS sequence"/>
</dbReference>
<dbReference type="Pfam" id="PF02861">
    <property type="entry name" value="Clp_N"/>
    <property type="match status" value="1"/>
</dbReference>
<evidence type="ECO:0000313" key="9">
    <source>
        <dbReference type="EMBL" id="GFH45977.1"/>
    </source>
</evidence>
<dbReference type="FunFam" id="3.40.50.300:FF:000010">
    <property type="entry name" value="Chaperone clpB 1, putative"/>
    <property type="match status" value="1"/>
</dbReference>
<dbReference type="InterPro" id="IPR001270">
    <property type="entry name" value="ClpA/B"/>
</dbReference>
<dbReference type="EMBL" id="BLLK01000022">
    <property type="protein sequence ID" value="GFH45977.1"/>
    <property type="molecule type" value="Genomic_DNA"/>
</dbReference>
<comment type="similarity">
    <text evidence="1">Belongs to the ClpA/ClpB family.</text>
</comment>
<dbReference type="FunFam" id="3.40.50.300:FF:000120">
    <property type="entry name" value="ATP-dependent chaperone ClpB"/>
    <property type="match status" value="1"/>
</dbReference>
<dbReference type="InterPro" id="IPR018368">
    <property type="entry name" value="ClpA/B_CS1"/>
</dbReference>
<keyword evidence="2 6" id="KW-0677">Repeat</keyword>
<evidence type="ECO:0000313" key="10">
    <source>
        <dbReference type="Proteomes" id="UP001054902"/>
    </source>
</evidence>
<evidence type="ECO:0000256" key="2">
    <source>
        <dbReference type="ARBA" id="ARBA00022737"/>
    </source>
</evidence>
<evidence type="ECO:0000256" key="1">
    <source>
        <dbReference type="ARBA" id="ARBA00008675"/>
    </source>
</evidence>
<dbReference type="SMART" id="SM00382">
    <property type="entry name" value="AAA"/>
    <property type="match status" value="2"/>
</dbReference>
<accession>A0AAD3H0E3</accession>
<dbReference type="GO" id="GO:0005737">
    <property type="term" value="C:cytoplasm"/>
    <property type="evidence" value="ECO:0007669"/>
    <property type="project" value="TreeGrafter"/>
</dbReference>
<evidence type="ECO:0000256" key="6">
    <source>
        <dbReference type="PROSITE-ProRule" id="PRU01251"/>
    </source>
</evidence>
<dbReference type="Gene3D" id="1.10.1780.10">
    <property type="entry name" value="Clp, N-terminal domain"/>
    <property type="match status" value="1"/>
</dbReference>
<dbReference type="GO" id="GO:0016887">
    <property type="term" value="F:ATP hydrolysis activity"/>
    <property type="evidence" value="ECO:0007669"/>
    <property type="project" value="InterPro"/>
</dbReference>
<comment type="caution">
    <text evidence="9">The sequence shown here is derived from an EMBL/GenBank/DDBJ whole genome shotgun (WGS) entry which is preliminary data.</text>
</comment>
<dbReference type="CDD" id="cd19499">
    <property type="entry name" value="RecA-like_ClpB_Hsp104-like"/>
    <property type="match status" value="1"/>
</dbReference>
<dbReference type="InterPro" id="IPR003959">
    <property type="entry name" value="ATPase_AAA_core"/>
</dbReference>
<dbReference type="InterPro" id="IPR003593">
    <property type="entry name" value="AAA+_ATPase"/>
</dbReference>
<feature type="coiled-coil region" evidence="7">
    <location>
        <begin position="423"/>
        <end position="503"/>
    </location>
</feature>
<dbReference type="GO" id="GO:0005524">
    <property type="term" value="F:ATP binding"/>
    <property type="evidence" value="ECO:0007669"/>
    <property type="project" value="UniProtKB-KW"/>
</dbReference>
<evidence type="ECO:0000256" key="3">
    <source>
        <dbReference type="ARBA" id="ARBA00022741"/>
    </source>
</evidence>
<dbReference type="PRINTS" id="PR00300">
    <property type="entry name" value="CLPPROTEASEA"/>
</dbReference>
<dbReference type="PANTHER" id="PTHR11638">
    <property type="entry name" value="ATP-DEPENDENT CLP PROTEASE"/>
    <property type="match status" value="1"/>
</dbReference>
<gene>
    <name evidence="9" type="ORF">CTEN210_02451</name>
</gene>
<evidence type="ECO:0000259" key="8">
    <source>
        <dbReference type="PROSITE" id="PS51903"/>
    </source>
</evidence>
<proteinExistence type="inferred from homology"/>
<dbReference type="PROSITE" id="PS51903">
    <property type="entry name" value="CLP_R"/>
    <property type="match status" value="1"/>
</dbReference>
<dbReference type="CDD" id="cd00009">
    <property type="entry name" value="AAA"/>
    <property type="match status" value="1"/>
</dbReference>
<dbReference type="PANTHER" id="PTHR11638:SF18">
    <property type="entry name" value="HEAT SHOCK PROTEIN 104"/>
    <property type="match status" value="1"/>
</dbReference>
<dbReference type="SMART" id="SM01086">
    <property type="entry name" value="ClpB_D2-small"/>
    <property type="match status" value="1"/>
</dbReference>
<keyword evidence="10" id="KW-1185">Reference proteome</keyword>
<organism evidence="9 10">
    <name type="scientific">Chaetoceros tenuissimus</name>
    <dbReference type="NCBI Taxonomy" id="426638"/>
    <lineage>
        <taxon>Eukaryota</taxon>
        <taxon>Sar</taxon>
        <taxon>Stramenopiles</taxon>
        <taxon>Ochrophyta</taxon>
        <taxon>Bacillariophyta</taxon>
        <taxon>Coscinodiscophyceae</taxon>
        <taxon>Chaetocerotophycidae</taxon>
        <taxon>Chaetocerotales</taxon>
        <taxon>Chaetocerotaceae</taxon>
        <taxon>Chaetoceros</taxon>
    </lineage>
</organism>
<dbReference type="PROSITE" id="PS00870">
    <property type="entry name" value="CLPAB_1"/>
    <property type="match status" value="1"/>
</dbReference>
<dbReference type="FunFam" id="3.40.50.300:FF:000025">
    <property type="entry name" value="ATP-dependent Clp protease subunit"/>
    <property type="match status" value="1"/>
</dbReference>
<dbReference type="SUPFAM" id="SSF52540">
    <property type="entry name" value="P-loop containing nucleoside triphosphate hydrolases"/>
    <property type="match status" value="2"/>
</dbReference>
<protein>
    <submittedName>
        <fullName evidence="9">Member of the HSP104/clp superfamily</fullName>
    </submittedName>
</protein>
<dbReference type="Pfam" id="PF07724">
    <property type="entry name" value="AAA_2"/>
    <property type="match status" value="1"/>
</dbReference>
<keyword evidence="5" id="KW-0143">Chaperone</keyword>
<dbReference type="Pfam" id="PF17871">
    <property type="entry name" value="AAA_lid_9"/>
    <property type="match status" value="1"/>
</dbReference>
<evidence type="ECO:0000256" key="5">
    <source>
        <dbReference type="ARBA" id="ARBA00023186"/>
    </source>
</evidence>
<dbReference type="Pfam" id="PF10431">
    <property type="entry name" value="ClpB_D2-small"/>
    <property type="match status" value="1"/>
</dbReference>
<dbReference type="GO" id="GO:0034605">
    <property type="term" value="P:cellular response to heat"/>
    <property type="evidence" value="ECO:0007669"/>
    <property type="project" value="TreeGrafter"/>
</dbReference>
<dbReference type="InterPro" id="IPR050130">
    <property type="entry name" value="ClpA_ClpB"/>
</dbReference>
<dbReference type="InterPro" id="IPR004176">
    <property type="entry name" value="Clp_R_N"/>
</dbReference>
<dbReference type="InterPro" id="IPR036628">
    <property type="entry name" value="Clp_N_dom_sf"/>
</dbReference>
<dbReference type="InterPro" id="IPR027417">
    <property type="entry name" value="P-loop_NTPase"/>
</dbReference>
<feature type="domain" description="Clp R" evidence="8">
    <location>
        <begin position="2"/>
        <end position="157"/>
    </location>
</feature>
<reference evidence="9 10" key="1">
    <citation type="journal article" date="2021" name="Sci. Rep.">
        <title>The genome of the diatom Chaetoceros tenuissimus carries an ancient integrated fragment of an extant virus.</title>
        <authorList>
            <person name="Hongo Y."/>
            <person name="Kimura K."/>
            <person name="Takaki Y."/>
            <person name="Yoshida Y."/>
            <person name="Baba S."/>
            <person name="Kobayashi G."/>
            <person name="Nagasaki K."/>
            <person name="Hano T."/>
            <person name="Tomaru Y."/>
        </authorList>
    </citation>
    <scope>NUCLEOTIDE SEQUENCE [LARGE SCALE GENOMIC DNA]</scope>
    <source>
        <strain evidence="9 10">NIES-3715</strain>
    </source>
</reference>
<name>A0AAD3H0E3_9STRA</name>
<dbReference type="SUPFAM" id="SSF81923">
    <property type="entry name" value="Double Clp-N motif"/>
    <property type="match status" value="1"/>
</dbReference>
<evidence type="ECO:0000256" key="7">
    <source>
        <dbReference type="SAM" id="Coils"/>
    </source>
</evidence>
<dbReference type="InterPro" id="IPR041546">
    <property type="entry name" value="ClpA/ClpB_AAA_lid"/>
</dbReference>
<keyword evidence="7" id="KW-0175">Coiled coil</keyword>
<dbReference type="Pfam" id="PF00004">
    <property type="entry name" value="AAA"/>
    <property type="match status" value="1"/>
</dbReference>
<dbReference type="Gene3D" id="3.40.50.300">
    <property type="entry name" value="P-loop containing nucleotide triphosphate hydrolases"/>
    <property type="match status" value="3"/>
</dbReference>
<dbReference type="AlphaFoldDB" id="A0AAD3H0E3"/>
<keyword evidence="4" id="KW-0067">ATP-binding</keyword>